<proteinExistence type="predicted"/>
<dbReference type="EMBL" id="OZ075144">
    <property type="protein sequence ID" value="CAL5041343.1"/>
    <property type="molecule type" value="Genomic_DNA"/>
</dbReference>
<keyword evidence="2" id="KW-1133">Transmembrane helix</keyword>
<keyword evidence="2" id="KW-0812">Transmembrane</keyword>
<gene>
    <name evidence="3" type="ORF">URODEC1_LOCUS86613</name>
</gene>
<reference evidence="3 4" key="2">
    <citation type="submission" date="2024-10" db="EMBL/GenBank/DDBJ databases">
        <authorList>
            <person name="Ryan C."/>
        </authorList>
    </citation>
    <scope>NUCLEOTIDE SEQUENCE [LARGE SCALE GENOMIC DNA]</scope>
</reference>
<evidence type="ECO:0000313" key="4">
    <source>
        <dbReference type="Proteomes" id="UP001497457"/>
    </source>
</evidence>
<keyword evidence="4" id="KW-1185">Reference proteome</keyword>
<sequence>MTAAAASMHEEEEQEQPGGPMTWKEMVGVVVALLSIPLVLYFYVAFAMQLARSSQDEPARYSVELVGATGIAPAALAPVAAAAPAFQLLVRLDNGRIIDMNGGCGDVVVSYAGVPLARGRVPALYVGTKKVATVAVVATSGGVGIPEDLLRLMSEERRRSGVARLELDLWLQRGLFTCRVDLHGERRASECRERNFIYSS</sequence>
<dbReference type="Proteomes" id="UP001497457">
    <property type="component" value="Chromosome 34rd"/>
</dbReference>
<dbReference type="PANTHER" id="PTHR33994">
    <property type="entry name" value="OS04G0515000 PROTEIN"/>
    <property type="match status" value="1"/>
</dbReference>
<evidence type="ECO:0000313" key="3">
    <source>
        <dbReference type="EMBL" id="CAL5041343.1"/>
    </source>
</evidence>
<dbReference type="AlphaFoldDB" id="A0ABC9DME5"/>
<evidence type="ECO:0008006" key="5">
    <source>
        <dbReference type="Google" id="ProtNLM"/>
    </source>
</evidence>
<evidence type="ECO:0000256" key="1">
    <source>
        <dbReference type="SAM" id="MobiDB-lite"/>
    </source>
</evidence>
<organism evidence="3 4">
    <name type="scientific">Urochloa decumbens</name>
    <dbReference type="NCBI Taxonomy" id="240449"/>
    <lineage>
        <taxon>Eukaryota</taxon>
        <taxon>Viridiplantae</taxon>
        <taxon>Streptophyta</taxon>
        <taxon>Embryophyta</taxon>
        <taxon>Tracheophyta</taxon>
        <taxon>Spermatophyta</taxon>
        <taxon>Magnoliopsida</taxon>
        <taxon>Liliopsida</taxon>
        <taxon>Poales</taxon>
        <taxon>Poaceae</taxon>
        <taxon>PACMAD clade</taxon>
        <taxon>Panicoideae</taxon>
        <taxon>Panicodae</taxon>
        <taxon>Paniceae</taxon>
        <taxon>Melinidinae</taxon>
        <taxon>Urochloa</taxon>
    </lineage>
</organism>
<protein>
    <recommendedName>
        <fullName evidence="5">Late embryogenesis abundant protein LEA-2 subgroup domain-containing protein</fullName>
    </recommendedName>
</protein>
<feature type="region of interest" description="Disordered" evidence="1">
    <location>
        <begin position="1"/>
        <end position="20"/>
    </location>
</feature>
<keyword evidence="2" id="KW-0472">Membrane</keyword>
<dbReference type="PANTHER" id="PTHR33994:SF24">
    <property type="entry name" value="OS01G0712500 PROTEIN"/>
    <property type="match status" value="1"/>
</dbReference>
<evidence type="ECO:0000256" key="2">
    <source>
        <dbReference type="SAM" id="Phobius"/>
    </source>
</evidence>
<name>A0ABC9DME5_9POAL</name>
<reference evidence="4" key="1">
    <citation type="submission" date="2024-06" db="EMBL/GenBank/DDBJ databases">
        <authorList>
            <person name="Ryan C."/>
        </authorList>
    </citation>
    <scope>NUCLEOTIDE SEQUENCE [LARGE SCALE GENOMIC DNA]</scope>
</reference>
<feature type="transmembrane region" description="Helical" evidence="2">
    <location>
        <begin position="26"/>
        <end position="46"/>
    </location>
</feature>
<accession>A0ABC9DME5</accession>